<proteinExistence type="predicted"/>
<dbReference type="SMART" id="SM00448">
    <property type="entry name" value="REC"/>
    <property type="match status" value="1"/>
</dbReference>
<keyword evidence="1" id="KW-0597">Phosphoprotein</keyword>
<dbReference type="CDD" id="cd19920">
    <property type="entry name" value="REC_PA4781-like"/>
    <property type="match status" value="1"/>
</dbReference>
<feature type="modified residue" description="4-aspartylphosphate" evidence="1">
    <location>
        <position position="60"/>
    </location>
</feature>
<dbReference type="PROSITE" id="PS50110">
    <property type="entry name" value="RESPONSE_REGULATORY"/>
    <property type="match status" value="1"/>
</dbReference>
<reference evidence="5" key="1">
    <citation type="journal article" date="2019" name="Int. J. Syst. Evol. Microbiol.">
        <title>The Global Catalogue of Microorganisms (GCM) 10K type strain sequencing project: providing services to taxonomists for standard genome sequencing and annotation.</title>
        <authorList>
            <consortium name="The Broad Institute Genomics Platform"/>
            <consortium name="The Broad Institute Genome Sequencing Center for Infectious Disease"/>
            <person name="Wu L."/>
            <person name="Ma J."/>
        </authorList>
    </citation>
    <scope>NUCLEOTIDE SEQUENCE [LARGE SCALE GENOMIC DNA]</scope>
    <source>
        <strain evidence="5">CCUG 2113</strain>
    </source>
</reference>
<keyword evidence="5" id="KW-1185">Reference proteome</keyword>
<dbReference type="InterPro" id="IPR037522">
    <property type="entry name" value="HD_GYP_dom"/>
</dbReference>
<evidence type="ECO:0000259" key="2">
    <source>
        <dbReference type="PROSITE" id="PS50110"/>
    </source>
</evidence>
<dbReference type="EMBL" id="JBHSAJ010000056">
    <property type="protein sequence ID" value="MFC3936693.1"/>
    <property type="molecule type" value="Genomic_DNA"/>
</dbReference>
<dbReference type="PROSITE" id="PS51832">
    <property type="entry name" value="HD_GYP"/>
    <property type="match status" value="1"/>
</dbReference>
<name>A0ABV8DDS0_9BURK</name>
<dbReference type="CDD" id="cd00077">
    <property type="entry name" value="HDc"/>
    <property type="match status" value="1"/>
</dbReference>
<evidence type="ECO:0000256" key="1">
    <source>
        <dbReference type="PROSITE-ProRule" id="PRU00169"/>
    </source>
</evidence>
<evidence type="ECO:0000259" key="3">
    <source>
        <dbReference type="PROSITE" id="PS51832"/>
    </source>
</evidence>
<evidence type="ECO:0000313" key="4">
    <source>
        <dbReference type="EMBL" id="MFC3936693.1"/>
    </source>
</evidence>
<dbReference type="Proteomes" id="UP001595693">
    <property type="component" value="Unassembled WGS sequence"/>
</dbReference>
<accession>A0ABV8DDS0</accession>
<dbReference type="InterPro" id="IPR001789">
    <property type="entry name" value="Sig_transdc_resp-reg_receiver"/>
</dbReference>
<feature type="domain" description="Response regulatory" evidence="2">
    <location>
        <begin position="12"/>
        <end position="127"/>
    </location>
</feature>
<dbReference type="SUPFAM" id="SSF52172">
    <property type="entry name" value="CheY-like"/>
    <property type="match status" value="1"/>
</dbReference>
<feature type="domain" description="HD-GYP" evidence="3">
    <location>
        <begin position="154"/>
        <end position="365"/>
    </location>
</feature>
<dbReference type="InterPro" id="IPR052020">
    <property type="entry name" value="Cyclic_di-GMP/3'3'-cGAMP_PDE"/>
</dbReference>
<dbReference type="Pfam" id="PF00072">
    <property type="entry name" value="Response_reg"/>
    <property type="match status" value="1"/>
</dbReference>
<dbReference type="PANTHER" id="PTHR45228">
    <property type="entry name" value="CYCLIC DI-GMP PHOSPHODIESTERASE TM_0186-RELATED"/>
    <property type="match status" value="1"/>
</dbReference>
<dbReference type="RefSeq" id="WP_055397878.1">
    <property type="nucleotide sequence ID" value="NZ_JAMXAX010000029.1"/>
</dbReference>
<comment type="caution">
    <text evidence="4">The sequence shown here is derived from an EMBL/GenBank/DDBJ whole genome shotgun (WGS) entry which is preliminary data.</text>
</comment>
<dbReference type="Gene3D" id="3.40.50.2300">
    <property type="match status" value="1"/>
</dbReference>
<dbReference type="PANTHER" id="PTHR45228:SF5">
    <property type="entry name" value="CYCLIC DI-GMP PHOSPHODIESTERASE VC_1348-RELATED"/>
    <property type="match status" value="1"/>
</dbReference>
<dbReference type="Pfam" id="PF13487">
    <property type="entry name" value="HD_5"/>
    <property type="match status" value="1"/>
</dbReference>
<sequence>MNSPLELSGKCTVLVVDDTPGNLSLMSDLLRPDYKVKLAPTGERALQIVAAEKPDLILLDIMMPDMDGYEVLRRLQFNPETEDIPVIFLTAMSATDDETVGLELGAVDYITKPVNPAITMARVRNHLQLKRARDLLTHHNHFLEQEVANRTRALAELQDATIRAMASLAETRDNETGNHIRRTQHYVEALARKLQDHPRFRDELTEDAIQVIFKSAPLHDIGKVGIPDRILLKPGKLTPEEFEIMKTHTTLGRDAIVAAETETTQNNPFFRYAKEIAYSHQEKWDGSGYPEGLVGNTIPLSARLMAVADVYDALISERVYKAAFSHETAVEIIRDGRGSHFDPDMVDAFLSLSEEFRRIAQQFADNEHALQAQRDRIAQDLSTEGVVIGEGSVSSSGG</sequence>
<dbReference type="SUPFAM" id="SSF109604">
    <property type="entry name" value="HD-domain/PDEase-like"/>
    <property type="match status" value="1"/>
</dbReference>
<organism evidence="4 5">
    <name type="scientific">Acidovorax facilis</name>
    <dbReference type="NCBI Taxonomy" id="12917"/>
    <lineage>
        <taxon>Bacteria</taxon>
        <taxon>Pseudomonadati</taxon>
        <taxon>Pseudomonadota</taxon>
        <taxon>Betaproteobacteria</taxon>
        <taxon>Burkholderiales</taxon>
        <taxon>Comamonadaceae</taxon>
        <taxon>Acidovorax</taxon>
    </lineage>
</organism>
<dbReference type="InterPro" id="IPR011006">
    <property type="entry name" value="CheY-like_superfamily"/>
</dbReference>
<dbReference type="InterPro" id="IPR003607">
    <property type="entry name" value="HD/PDEase_dom"/>
</dbReference>
<evidence type="ECO:0000313" key="5">
    <source>
        <dbReference type="Proteomes" id="UP001595693"/>
    </source>
</evidence>
<dbReference type="SMART" id="SM00471">
    <property type="entry name" value="HDc"/>
    <property type="match status" value="1"/>
</dbReference>
<dbReference type="Gene3D" id="1.10.3210.10">
    <property type="entry name" value="Hypothetical protein af1432"/>
    <property type="match status" value="1"/>
</dbReference>
<gene>
    <name evidence="4" type="ORF">ACFOW3_18900</name>
</gene>
<protein>
    <submittedName>
        <fullName evidence="4">HD domain-containing phosphohydrolase</fullName>
    </submittedName>
</protein>